<dbReference type="GO" id="GO:0034220">
    <property type="term" value="P:monoatomic ion transmembrane transport"/>
    <property type="evidence" value="ECO:0007669"/>
    <property type="project" value="UniProtKB-KW"/>
</dbReference>
<dbReference type="Proteomes" id="UP000008311">
    <property type="component" value="Unassembled WGS sequence"/>
</dbReference>
<feature type="transmembrane region" description="Helical" evidence="2">
    <location>
        <begin position="22"/>
        <end position="43"/>
    </location>
</feature>
<dbReference type="eggNOG" id="KOG0498">
    <property type="taxonomic scope" value="Eukaryota"/>
</dbReference>
<gene>
    <name evidence="3" type="ORF">RCOM_1963520</name>
</gene>
<keyword evidence="1" id="KW-0406">Ion transport</keyword>
<dbReference type="STRING" id="3988.B9TC91"/>
<keyword evidence="4" id="KW-1185">Reference proteome</keyword>
<keyword evidence="2" id="KW-0812">Transmembrane</keyword>
<keyword evidence="2" id="KW-0472">Membrane</keyword>
<sequence length="70" mass="7949">TFHDSEIIKATGIVTKTAWAGAAYNLLLYMLANHVLGASWYLLSIEREVTYCKYAYRHESAVSLIWIVVL</sequence>
<reference evidence="4" key="1">
    <citation type="journal article" date="2010" name="Nat. Biotechnol.">
        <title>Draft genome sequence of the oilseed species Ricinus communis.</title>
        <authorList>
            <person name="Chan A.P."/>
            <person name="Crabtree J."/>
            <person name="Zhao Q."/>
            <person name="Lorenzi H."/>
            <person name="Orvis J."/>
            <person name="Puiu D."/>
            <person name="Melake-Berhan A."/>
            <person name="Jones K.M."/>
            <person name="Redman J."/>
            <person name="Chen G."/>
            <person name="Cahoon E.B."/>
            <person name="Gedil M."/>
            <person name="Stanke M."/>
            <person name="Haas B.J."/>
            <person name="Wortman J.R."/>
            <person name="Fraser-Liggett C.M."/>
            <person name="Ravel J."/>
            <person name="Rabinowicz P.D."/>
        </authorList>
    </citation>
    <scope>NUCLEOTIDE SEQUENCE [LARGE SCALE GENOMIC DNA]</scope>
    <source>
        <strain evidence="4">cv. Hale</strain>
    </source>
</reference>
<organism evidence="3 4">
    <name type="scientific">Ricinus communis</name>
    <name type="common">Castor bean</name>
    <dbReference type="NCBI Taxonomy" id="3988"/>
    <lineage>
        <taxon>Eukaryota</taxon>
        <taxon>Viridiplantae</taxon>
        <taxon>Streptophyta</taxon>
        <taxon>Embryophyta</taxon>
        <taxon>Tracheophyta</taxon>
        <taxon>Spermatophyta</taxon>
        <taxon>Magnoliopsida</taxon>
        <taxon>eudicotyledons</taxon>
        <taxon>Gunneridae</taxon>
        <taxon>Pentapetalae</taxon>
        <taxon>rosids</taxon>
        <taxon>fabids</taxon>
        <taxon>Malpighiales</taxon>
        <taxon>Euphorbiaceae</taxon>
        <taxon>Acalyphoideae</taxon>
        <taxon>Acalypheae</taxon>
        <taxon>Ricinus</taxon>
    </lineage>
</organism>
<dbReference type="PANTHER" id="PTHR45651:SF9">
    <property type="entry name" value="CYCLIC NUCLEOTIDE-GATED ION CHANNEL 14-RELATED"/>
    <property type="match status" value="1"/>
</dbReference>
<dbReference type="InParanoid" id="B9TC91"/>
<evidence type="ECO:0000313" key="4">
    <source>
        <dbReference type="Proteomes" id="UP000008311"/>
    </source>
</evidence>
<keyword evidence="1" id="KW-0407">Ion channel</keyword>
<protein>
    <submittedName>
        <fullName evidence="3">Uncharacterized protein</fullName>
    </submittedName>
</protein>
<evidence type="ECO:0000313" key="3">
    <source>
        <dbReference type="EMBL" id="EEF26523.1"/>
    </source>
</evidence>
<evidence type="ECO:0000256" key="1">
    <source>
        <dbReference type="ARBA" id="ARBA00023303"/>
    </source>
</evidence>
<dbReference type="AlphaFoldDB" id="B9TC91"/>
<evidence type="ECO:0000256" key="2">
    <source>
        <dbReference type="SAM" id="Phobius"/>
    </source>
</evidence>
<dbReference type="PANTHER" id="PTHR45651">
    <property type="entry name" value="CYCLIC NUCLEOTIDE-GATED ION CHANNEL 15-RELATED-RELATED"/>
    <property type="match status" value="1"/>
</dbReference>
<name>B9TC91_RICCO</name>
<keyword evidence="1" id="KW-0813">Transport</keyword>
<feature type="non-terminal residue" evidence="3">
    <location>
        <position position="1"/>
    </location>
</feature>
<accession>B9TC91</accession>
<dbReference type="GO" id="GO:0016020">
    <property type="term" value="C:membrane"/>
    <property type="evidence" value="ECO:0007669"/>
    <property type="project" value="UniProtKB-SubCell"/>
</dbReference>
<dbReference type="EMBL" id="EQ977093">
    <property type="protein sequence ID" value="EEF26523.1"/>
    <property type="molecule type" value="Genomic_DNA"/>
</dbReference>
<proteinExistence type="predicted"/>
<keyword evidence="2" id="KW-1133">Transmembrane helix</keyword>